<dbReference type="EMBL" id="WJIF01000001">
    <property type="protein sequence ID" value="MRG58682.1"/>
    <property type="molecule type" value="Genomic_DNA"/>
</dbReference>
<evidence type="ECO:0000313" key="6">
    <source>
        <dbReference type="EMBL" id="MRG58682.1"/>
    </source>
</evidence>
<dbReference type="SUPFAM" id="SSF56300">
    <property type="entry name" value="Metallo-dependent phosphatases"/>
    <property type="match status" value="1"/>
</dbReference>
<comment type="similarity">
    <text evidence="4">Belongs to the cyclic nucleotide phosphodiesterase class-III family.</text>
</comment>
<dbReference type="Pfam" id="PF00149">
    <property type="entry name" value="Metallophos"/>
    <property type="match status" value="1"/>
</dbReference>
<dbReference type="GO" id="GO:0016787">
    <property type="term" value="F:hydrolase activity"/>
    <property type="evidence" value="ECO:0007669"/>
    <property type="project" value="UniProtKB-KW"/>
</dbReference>
<dbReference type="PANTHER" id="PTHR42988:SF2">
    <property type="entry name" value="CYCLIC NUCLEOTIDE PHOSPHODIESTERASE CBUA0032-RELATED"/>
    <property type="match status" value="1"/>
</dbReference>
<dbReference type="PANTHER" id="PTHR42988">
    <property type="entry name" value="PHOSPHOHYDROLASE"/>
    <property type="match status" value="1"/>
</dbReference>
<dbReference type="AlphaFoldDB" id="A0A6I2F2F1"/>
<keyword evidence="7" id="KW-1185">Reference proteome</keyword>
<dbReference type="GO" id="GO:0046872">
    <property type="term" value="F:metal ion binding"/>
    <property type="evidence" value="ECO:0007669"/>
    <property type="project" value="UniProtKB-KW"/>
</dbReference>
<keyword evidence="3" id="KW-0408">Iron</keyword>
<evidence type="ECO:0000256" key="3">
    <source>
        <dbReference type="ARBA" id="ARBA00023004"/>
    </source>
</evidence>
<keyword evidence="1" id="KW-0479">Metal-binding</keyword>
<comment type="caution">
    <text evidence="6">The sequence shown here is derived from an EMBL/GenBank/DDBJ whole genome shotgun (WGS) entry which is preliminary data.</text>
</comment>
<evidence type="ECO:0000256" key="2">
    <source>
        <dbReference type="ARBA" id="ARBA00022801"/>
    </source>
</evidence>
<proteinExistence type="inferred from homology"/>
<accession>A0A6I2F2F1</accession>
<name>A0A6I2F2F1_9MICO</name>
<dbReference type="InterPro" id="IPR029052">
    <property type="entry name" value="Metallo-depent_PP-like"/>
</dbReference>
<dbReference type="InterPro" id="IPR004843">
    <property type="entry name" value="Calcineurin-like_PHP"/>
</dbReference>
<dbReference type="RefSeq" id="WP_312854814.1">
    <property type="nucleotide sequence ID" value="NZ_WJIF01000001.1"/>
</dbReference>
<dbReference type="InterPro" id="IPR050884">
    <property type="entry name" value="CNP_phosphodiesterase-III"/>
</dbReference>
<evidence type="ECO:0000313" key="7">
    <source>
        <dbReference type="Proteomes" id="UP000431080"/>
    </source>
</evidence>
<gene>
    <name evidence="6" type="ORF">GE115_02170</name>
</gene>
<evidence type="ECO:0000259" key="5">
    <source>
        <dbReference type="Pfam" id="PF00149"/>
    </source>
</evidence>
<dbReference type="Proteomes" id="UP000431080">
    <property type="component" value="Unassembled WGS sequence"/>
</dbReference>
<reference evidence="6 7" key="1">
    <citation type="submission" date="2019-10" db="EMBL/GenBank/DDBJ databases">
        <authorList>
            <person name="Nie G."/>
            <person name="Ming H."/>
            <person name="Yi B."/>
        </authorList>
    </citation>
    <scope>NUCLEOTIDE SEQUENCE [LARGE SCALE GENOMIC DNA]</scope>
    <source>
        <strain evidence="6 7">CFH 90414</strain>
    </source>
</reference>
<evidence type="ECO:0000256" key="4">
    <source>
        <dbReference type="ARBA" id="ARBA00025742"/>
    </source>
</evidence>
<protein>
    <submittedName>
        <fullName evidence="6">Phosphodiesterase</fullName>
    </submittedName>
</protein>
<feature type="domain" description="Calcineurin-like phosphoesterase" evidence="5">
    <location>
        <begin position="20"/>
        <end position="214"/>
    </location>
</feature>
<sequence>MDGHTEAPRLGRYPAARHVIAHVSDLHLLAGGAPLGGRADTVAALDQAISQLERLSDALDAIVVTGDVADLGEADAYRRARAALEPLAVATGAELVWVMGNHDERAAFRAGLTDDPPTDSPVHRVVDVGGLRIVSLDVTVPGWHHGMIDGETVSWLRAVLAVPAPHGTVLAMHHAPIATPLALMDVLELQGQDALADVLAGSDVRLILGGHLHYATTGTFTGIPVAVAGATAYTMDLSARPRELVGIDGGRSFSVVHLYDDGAITAVVPLGPFDVVSSFGAEFLAEIEGLDADGRLDRFSRKRTP</sequence>
<organism evidence="6 7">
    <name type="scientific">Agromyces agglutinans</name>
    <dbReference type="NCBI Taxonomy" id="2662258"/>
    <lineage>
        <taxon>Bacteria</taxon>
        <taxon>Bacillati</taxon>
        <taxon>Actinomycetota</taxon>
        <taxon>Actinomycetes</taxon>
        <taxon>Micrococcales</taxon>
        <taxon>Microbacteriaceae</taxon>
        <taxon>Agromyces</taxon>
    </lineage>
</organism>
<dbReference type="Gene3D" id="3.60.21.10">
    <property type="match status" value="1"/>
</dbReference>
<keyword evidence="2" id="KW-0378">Hydrolase</keyword>
<evidence type="ECO:0000256" key="1">
    <source>
        <dbReference type="ARBA" id="ARBA00022723"/>
    </source>
</evidence>